<dbReference type="PANTHER" id="PTHR30143">
    <property type="entry name" value="ACID HYDRATASE"/>
    <property type="match status" value="1"/>
</dbReference>
<evidence type="ECO:0000313" key="1">
    <source>
        <dbReference type="EMBL" id="NRF66940.1"/>
    </source>
</evidence>
<dbReference type="PANTHER" id="PTHR30143:SF0">
    <property type="entry name" value="2-KETO-4-PENTENOATE HYDRATASE"/>
    <property type="match status" value="1"/>
</dbReference>
<dbReference type="Gene3D" id="3.90.850.10">
    <property type="entry name" value="Fumarylacetoacetase-like, C-terminal domain"/>
    <property type="match status" value="1"/>
</dbReference>
<dbReference type="InterPro" id="IPR036663">
    <property type="entry name" value="Fumarylacetoacetase_C_sf"/>
</dbReference>
<name>A0ABX2EE86_9BURK</name>
<sequence length="276" mass="29174">MTSRSLPIADLAAIATEALAARDERRQIAPFSSRYDGLDLDTAYRIAADVRAQRIARGETPVGRKIGFTNRTIWAEYDVWAPIWGSMYQTTVHDLAALAGRFSLDGLAEPRIEPEIVFGLARAPEPGMDAAALLGCIEWVAHGFEIVQSIFPGWKFAAADCVAAFGLHGALLVGPRQSVSAHRAGWLASLSSFAIDLACDGVVVDHGQAANVLDGPLFALRHLVELLAADPSQPALAAGEVVTTGTLTRALPVAPGQVWTTALRGVALAGIGVRFG</sequence>
<dbReference type="InterPro" id="IPR050772">
    <property type="entry name" value="Hydratase-Decarb/MhpD_sf"/>
</dbReference>
<comment type="caution">
    <text evidence="1">The sequence shown here is derived from an EMBL/GenBank/DDBJ whole genome shotgun (WGS) entry which is preliminary data.</text>
</comment>
<evidence type="ECO:0000313" key="2">
    <source>
        <dbReference type="Proteomes" id="UP000737171"/>
    </source>
</evidence>
<accession>A0ABX2EE86</accession>
<dbReference type="Proteomes" id="UP000737171">
    <property type="component" value="Unassembled WGS sequence"/>
</dbReference>
<gene>
    <name evidence="1" type="ORF">HLB44_08090</name>
</gene>
<dbReference type="EMBL" id="JABRWJ010000002">
    <property type="protein sequence ID" value="NRF66940.1"/>
    <property type="molecule type" value="Genomic_DNA"/>
</dbReference>
<protein>
    <submittedName>
        <fullName evidence="1">Hydratase</fullName>
    </submittedName>
</protein>
<proteinExistence type="predicted"/>
<organism evidence="1 2">
    <name type="scientific">Pseudaquabacterium terrae</name>
    <dbReference type="NCBI Taxonomy" id="2732868"/>
    <lineage>
        <taxon>Bacteria</taxon>
        <taxon>Pseudomonadati</taxon>
        <taxon>Pseudomonadota</taxon>
        <taxon>Betaproteobacteria</taxon>
        <taxon>Burkholderiales</taxon>
        <taxon>Sphaerotilaceae</taxon>
        <taxon>Pseudaquabacterium</taxon>
    </lineage>
</organism>
<dbReference type="RefSeq" id="WP_173122033.1">
    <property type="nucleotide sequence ID" value="NZ_JABRWJ010000002.1"/>
</dbReference>
<dbReference type="SUPFAM" id="SSF56529">
    <property type="entry name" value="FAH"/>
    <property type="match status" value="1"/>
</dbReference>
<keyword evidence="2" id="KW-1185">Reference proteome</keyword>
<reference evidence="1 2" key="1">
    <citation type="submission" date="2020-05" db="EMBL/GenBank/DDBJ databases">
        <title>Aquincola sp. isolate from soil.</title>
        <authorList>
            <person name="Han J."/>
            <person name="Kim D.-U."/>
        </authorList>
    </citation>
    <scope>NUCLEOTIDE SEQUENCE [LARGE SCALE GENOMIC DNA]</scope>
    <source>
        <strain evidence="1 2">S2</strain>
    </source>
</reference>